<dbReference type="RefSeq" id="XP_009174478.1">
    <property type="nucleotide sequence ID" value="XM_009176214.1"/>
</dbReference>
<protein>
    <submittedName>
        <fullName evidence="1">Uncharacterized protein</fullName>
    </submittedName>
</protein>
<reference evidence="1 2" key="1">
    <citation type="submission" date="2013-11" db="EMBL/GenBank/DDBJ databases">
        <title>Opisthorchis viverrini - life in the bile duct.</title>
        <authorList>
            <person name="Young N.D."/>
            <person name="Nagarajan N."/>
            <person name="Lin S.J."/>
            <person name="Korhonen P.K."/>
            <person name="Jex A.R."/>
            <person name="Hall R.S."/>
            <person name="Safavi-Hemami H."/>
            <person name="Kaewkong W."/>
            <person name="Bertrand D."/>
            <person name="Gao S."/>
            <person name="Seet Q."/>
            <person name="Wongkham S."/>
            <person name="Teh B.T."/>
            <person name="Wongkham C."/>
            <person name="Intapan P.M."/>
            <person name="Maleewong W."/>
            <person name="Yang X."/>
            <person name="Hu M."/>
            <person name="Wang Z."/>
            <person name="Hofmann A."/>
            <person name="Sternberg P.W."/>
            <person name="Tan P."/>
            <person name="Wang J."/>
            <person name="Gasser R.B."/>
        </authorList>
    </citation>
    <scope>NUCLEOTIDE SEQUENCE [LARGE SCALE GENOMIC DNA]</scope>
</reference>
<dbReference type="AlphaFoldDB" id="A0A074ZEW1"/>
<evidence type="ECO:0000313" key="2">
    <source>
        <dbReference type="Proteomes" id="UP000054324"/>
    </source>
</evidence>
<dbReference type="CTD" id="20324145"/>
<dbReference type="GeneID" id="20324145"/>
<name>A0A074ZEW1_OPIVI</name>
<evidence type="ECO:0000313" key="1">
    <source>
        <dbReference type="EMBL" id="KER21770.1"/>
    </source>
</evidence>
<keyword evidence="2" id="KW-1185">Reference proteome</keyword>
<accession>A0A074ZEW1</accession>
<dbReference type="Proteomes" id="UP000054324">
    <property type="component" value="Unassembled WGS sequence"/>
</dbReference>
<dbReference type="KEGG" id="ovi:T265_09977"/>
<proteinExistence type="predicted"/>
<sequence>MYYWIRRSKCKLDGQGNFLDKRIKLSQIGRRGAAAAQPITNKQIEGHALEAMIRQLANVEGYCFSGMAGKKRLKLVKGGFYKCHLKSELLHVETTMKCIINCSVFITPINIVWREGTAVVM</sequence>
<dbReference type="EMBL" id="KL596942">
    <property type="protein sequence ID" value="KER21770.1"/>
    <property type="molecule type" value="Genomic_DNA"/>
</dbReference>
<gene>
    <name evidence="1" type="ORF">T265_09977</name>
</gene>
<organism evidence="1 2">
    <name type="scientific">Opisthorchis viverrini</name>
    <name type="common">Southeast Asian liver fluke</name>
    <dbReference type="NCBI Taxonomy" id="6198"/>
    <lineage>
        <taxon>Eukaryota</taxon>
        <taxon>Metazoa</taxon>
        <taxon>Spiralia</taxon>
        <taxon>Lophotrochozoa</taxon>
        <taxon>Platyhelminthes</taxon>
        <taxon>Trematoda</taxon>
        <taxon>Digenea</taxon>
        <taxon>Opisthorchiida</taxon>
        <taxon>Opisthorchiata</taxon>
        <taxon>Opisthorchiidae</taxon>
        <taxon>Opisthorchis</taxon>
    </lineage>
</organism>